<sequence>MEKEAEQEGRVKEDFVAAASAESDQNYIAVPLLFHRRVQLEHHRKPP</sequence>
<proteinExistence type="predicted"/>
<evidence type="ECO:0000313" key="2">
    <source>
        <dbReference type="Proteomes" id="UP000265520"/>
    </source>
</evidence>
<name>A0A392W4L4_9FABA</name>
<keyword evidence="2" id="KW-1185">Reference proteome</keyword>
<organism evidence="1 2">
    <name type="scientific">Trifolium medium</name>
    <dbReference type="NCBI Taxonomy" id="97028"/>
    <lineage>
        <taxon>Eukaryota</taxon>
        <taxon>Viridiplantae</taxon>
        <taxon>Streptophyta</taxon>
        <taxon>Embryophyta</taxon>
        <taxon>Tracheophyta</taxon>
        <taxon>Spermatophyta</taxon>
        <taxon>Magnoliopsida</taxon>
        <taxon>eudicotyledons</taxon>
        <taxon>Gunneridae</taxon>
        <taxon>Pentapetalae</taxon>
        <taxon>rosids</taxon>
        <taxon>fabids</taxon>
        <taxon>Fabales</taxon>
        <taxon>Fabaceae</taxon>
        <taxon>Papilionoideae</taxon>
        <taxon>50 kb inversion clade</taxon>
        <taxon>NPAAA clade</taxon>
        <taxon>Hologalegina</taxon>
        <taxon>IRL clade</taxon>
        <taxon>Trifolieae</taxon>
        <taxon>Trifolium</taxon>
    </lineage>
</organism>
<feature type="non-terminal residue" evidence="1">
    <location>
        <position position="47"/>
    </location>
</feature>
<accession>A0A392W4L4</accession>
<comment type="caution">
    <text evidence="1">The sequence shown here is derived from an EMBL/GenBank/DDBJ whole genome shotgun (WGS) entry which is preliminary data.</text>
</comment>
<reference evidence="1 2" key="1">
    <citation type="journal article" date="2018" name="Front. Plant Sci.">
        <title>Red Clover (Trifolium pratense) and Zigzag Clover (T. medium) - A Picture of Genomic Similarities and Differences.</title>
        <authorList>
            <person name="Dluhosova J."/>
            <person name="Istvanek J."/>
            <person name="Nedelnik J."/>
            <person name="Repkova J."/>
        </authorList>
    </citation>
    <scope>NUCLEOTIDE SEQUENCE [LARGE SCALE GENOMIC DNA]</scope>
    <source>
        <strain evidence="2">cv. 10/8</strain>
        <tissue evidence="1">Leaf</tissue>
    </source>
</reference>
<evidence type="ECO:0000313" key="1">
    <source>
        <dbReference type="EMBL" id="MCI95594.1"/>
    </source>
</evidence>
<dbReference type="Proteomes" id="UP000265520">
    <property type="component" value="Unassembled WGS sequence"/>
</dbReference>
<dbReference type="AlphaFoldDB" id="A0A392W4L4"/>
<dbReference type="EMBL" id="LXQA011391418">
    <property type="protein sequence ID" value="MCI95594.1"/>
    <property type="molecule type" value="Genomic_DNA"/>
</dbReference>
<protein>
    <submittedName>
        <fullName evidence="1">Uncharacterized protein</fullName>
    </submittedName>
</protein>